<accession>B9SG49</accession>
<dbReference type="InParanoid" id="B9SG49"/>
<dbReference type="EMBL" id="EQ973948">
    <property type="protein sequence ID" value="EEF37465.1"/>
    <property type="molecule type" value="Genomic_DNA"/>
</dbReference>
<dbReference type="STRING" id="3988.B9SG49"/>
<organism evidence="1 2">
    <name type="scientific">Ricinus communis</name>
    <name type="common">Castor bean</name>
    <dbReference type="NCBI Taxonomy" id="3988"/>
    <lineage>
        <taxon>Eukaryota</taxon>
        <taxon>Viridiplantae</taxon>
        <taxon>Streptophyta</taxon>
        <taxon>Embryophyta</taxon>
        <taxon>Tracheophyta</taxon>
        <taxon>Spermatophyta</taxon>
        <taxon>Magnoliopsida</taxon>
        <taxon>eudicotyledons</taxon>
        <taxon>Gunneridae</taxon>
        <taxon>Pentapetalae</taxon>
        <taxon>rosids</taxon>
        <taxon>fabids</taxon>
        <taxon>Malpighiales</taxon>
        <taxon>Euphorbiaceae</taxon>
        <taxon>Acalyphoideae</taxon>
        <taxon>Acalypheae</taxon>
        <taxon>Ricinus</taxon>
    </lineage>
</organism>
<sequence length="52" mass="5929">MKVIGYVLLAGFITFIVKTVPRHHHSKPTPNNYILALRKALMFFNAQLCIMA</sequence>
<keyword evidence="2" id="KW-1185">Reference proteome</keyword>
<dbReference type="AlphaFoldDB" id="B9SG49"/>
<proteinExistence type="predicted"/>
<gene>
    <name evidence="1" type="ORF">RCOM_1155560</name>
</gene>
<dbReference type="Proteomes" id="UP000008311">
    <property type="component" value="Unassembled WGS sequence"/>
</dbReference>
<name>B9SG49_RICCO</name>
<evidence type="ECO:0000313" key="1">
    <source>
        <dbReference type="EMBL" id="EEF37465.1"/>
    </source>
</evidence>
<protein>
    <submittedName>
        <fullName evidence="1">Uncharacterized protein</fullName>
    </submittedName>
</protein>
<reference evidence="2" key="1">
    <citation type="journal article" date="2010" name="Nat. Biotechnol.">
        <title>Draft genome sequence of the oilseed species Ricinus communis.</title>
        <authorList>
            <person name="Chan A.P."/>
            <person name="Crabtree J."/>
            <person name="Zhao Q."/>
            <person name="Lorenzi H."/>
            <person name="Orvis J."/>
            <person name="Puiu D."/>
            <person name="Melake-Berhan A."/>
            <person name="Jones K.M."/>
            <person name="Redman J."/>
            <person name="Chen G."/>
            <person name="Cahoon E.B."/>
            <person name="Gedil M."/>
            <person name="Stanke M."/>
            <person name="Haas B.J."/>
            <person name="Wortman J.R."/>
            <person name="Fraser-Liggett C.M."/>
            <person name="Ravel J."/>
            <person name="Rabinowicz P.D."/>
        </authorList>
    </citation>
    <scope>NUCLEOTIDE SEQUENCE [LARGE SCALE GENOMIC DNA]</scope>
    <source>
        <strain evidence="2">cv. Hale</strain>
    </source>
</reference>
<evidence type="ECO:0000313" key="2">
    <source>
        <dbReference type="Proteomes" id="UP000008311"/>
    </source>
</evidence>